<evidence type="ECO:0000313" key="2">
    <source>
        <dbReference type="Proteomes" id="UP000275749"/>
    </source>
</evidence>
<evidence type="ECO:0008006" key="3">
    <source>
        <dbReference type="Google" id="ProtNLM"/>
    </source>
</evidence>
<sequence>MPFQTVGEYLREVSLSRRKHVVVEGSSDRRTWEVWADRHALGNQLTFHEVAELHVPYELLVSNSLGAGRRAEVLGVALEATAQGIDMKCIADRDTGELVHELTLPVLLWTDYPALESYSFCPKVIDAANRLNFRERLPKGEAVVALLSGPMAELFARRCENVNLRNPNFARGVTSVANGFSFDATVATGVTLIDSTRVDSLLCGSDARGWAHGHDISALIFFAFQGEFSGSGTSGVKGVEAALVAAMHSSGELDESPLARRLAGWIKKI</sequence>
<accession>A0A3N1ZYP1</accession>
<organism evidence="1 2">
    <name type="scientific">Luteococcus japonicus</name>
    <dbReference type="NCBI Taxonomy" id="33984"/>
    <lineage>
        <taxon>Bacteria</taxon>
        <taxon>Bacillati</taxon>
        <taxon>Actinomycetota</taxon>
        <taxon>Actinomycetes</taxon>
        <taxon>Propionibacteriales</taxon>
        <taxon>Propionibacteriaceae</taxon>
        <taxon>Luteococcus</taxon>
    </lineage>
</organism>
<dbReference type="AlphaFoldDB" id="A0A3N1ZYP1"/>
<comment type="caution">
    <text evidence="1">The sequence shown here is derived from an EMBL/GenBank/DDBJ whole genome shotgun (WGS) entry which is preliminary data.</text>
</comment>
<protein>
    <recommendedName>
        <fullName evidence="3">DUF4435 domain-containing protein</fullName>
    </recommendedName>
</protein>
<gene>
    <name evidence="1" type="ORF">EDD41_3263</name>
</gene>
<proteinExistence type="predicted"/>
<evidence type="ECO:0000313" key="1">
    <source>
        <dbReference type="EMBL" id="ROR55971.1"/>
    </source>
</evidence>
<dbReference type="EMBL" id="RKHG01000001">
    <property type="protein sequence ID" value="ROR55971.1"/>
    <property type="molecule type" value="Genomic_DNA"/>
</dbReference>
<name>A0A3N1ZYP1_9ACTN</name>
<dbReference type="Proteomes" id="UP000275749">
    <property type="component" value="Unassembled WGS sequence"/>
</dbReference>
<reference evidence="1 2" key="1">
    <citation type="submission" date="2018-11" db="EMBL/GenBank/DDBJ databases">
        <title>Sequencing the genomes of 1000 actinobacteria strains.</title>
        <authorList>
            <person name="Klenk H.-P."/>
        </authorList>
    </citation>
    <scope>NUCLEOTIDE SEQUENCE [LARGE SCALE GENOMIC DNA]</scope>
    <source>
        <strain evidence="1 2">DSM 10546</strain>
    </source>
</reference>